<protein>
    <submittedName>
        <fullName evidence="2">Uncharacterized protein</fullName>
    </submittedName>
</protein>
<reference evidence="2" key="2">
    <citation type="submission" date="2020-05" db="UniProtKB">
        <authorList>
            <consortium name="EnsemblMetazoa"/>
        </authorList>
    </citation>
    <scope>IDENTIFICATION</scope>
    <source>
        <strain evidence="2">IAEA</strain>
    </source>
</reference>
<evidence type="ECO:0000256" key="1">
    <source>
        <dbReference type="SAM" id="Phobius"/>
    </source>
</evidence>
<dbReference type="AlphaFoldDB" id="A0A1A9Z9J9"/>
<reference evidence="3" key="1">
    <citation type="submission" date="2014-03" db="EMBL/GenBank/DDBJ databases">
        <authorList>
            <person name="Aksoy S."/>
            <person name="Warren W."/>
            <person name="Wilson R.K."/>
        </authorList>
    </citation>
    <scope>NUCLEOTIDE SEQUENCE [LARGE SCALE GENOMIC DNA]</scope>
    <source>
        <strain evidence="3">IAEA</strain>
    </source>
</reference>
<accession>A0A1A9Z9J9</accession>
<evidence type="ECO:0000313" key="3">
    <source>
        <dbReference type="Proteomes" id="UP000092445"/>
    </source>
</evidence>
<evidence type="ECO:0000313" key="2">
    <source>
        <dbReference type="EnsemblMetazoa" id="GPAI007863-PA"/>
    </source>
</evidence>
<proteinExistence type="predicted"/>
<keyword evidence="1" id="KW-0812">Transmembrane</keyword>
<dbReference type="Proteomes" id="UP000092445">
    <property type="component" value="Unassembled WGS sequence"/>
</dbReference>
<name>A0A1A9Z9J9_GLOPL</name>
<sequence>MNCFYLRHTEIEDRCEKHTEAEKNLDLYNQSTITMRKIKRASLNLNFLQNNPYNLAARLNKNGTLSVALLSSLFIVSVTFSLVVQEIFVFAVSCVEDSADANLIKGAKK</sequence>
<feature type="transmembrane region" description="Helical" evidence="1">
    <location>
        <begin position="65"/>
        <end position="84"/>
    </location>
</feature>
<keyword evidence="1" id="KW-0472">Membrane</keyword>
<keyword evidence="1" id="KW-1133">Transmembrane helix</keyword>
<dbReference type="EnsemblMetazoa" id="GPAI007863-RA">
    <property type="protein sequence ID" value="GPAI007863-PA"/>
    <property type="gene ID" value="GPAI007863"/>
</dbReference>
<dbReference type="VEuPathDB" id="VectorBase:GPAI007863"/>
<keyword evidence="3" id="KW-1185">Reference proteome</keyword>
<organism evidence="2 3">
    <name type="scientific">Glossina pallidipes</name>
    <name type="common">Tsetse fly</name>
    <dbReference type="NCBI Taxonomy" id="7398"/>
    <lineage>
        <taxon>Eukaryota</taxon>
        <taxon>Metazoa</taxon>
        <taxon>Ecdysozoa</taxon>
        <taxon>Arthropoda</taxon>
        <taxon>Hexapoda</taxon>
        <taxon>Insecta</taxon>
        <taxon>Pterygota</taxon>
        <taxon>Neoptera</taxon>
        <taxon>Endopterygota</taxon>
        <taxon>Diptera</taxon>
        <taxon>Brachycera</taxon>
        <taxon>Muscomorpha</taxon>
        <taxon>Hippoboscoidea</taxon>
        <taxon>Glossinidae</taxon>
        <taxon>Glossina</taxon>
    </lineage>
</organism>